<proteinExistence type="predicted"/>
<dbReference type="AlphaFoldDB" id="U1PKH4"/>
<organism evidence="1 2">
    <name type="scientific">Haloquadratum walsbyi J07HQW2</name>
    <dbReference type="NCBI Taxonomy" id="1238425"/>
    <lineage>
        <taxon>Archaea</taxon>
        <taxon>Methanobacteriati</taxon>
        <taxon>Methanobacteriota</taxon>
        <taxon>Stenosarchaea group</taxon>
        <taxon>Halobacteria</taxon>
        <taxon>Halobacteriales</taxon>
        <taxon>Haloferacaceae</taxon>
        <taxon>Haloquadratum</taxon>
    </lineage>
</organism>
<dbReference type="HOGENOM" id="CLU_3038994_0_0_2"/>
<dbReference type="RefSeq" id="WP_021053680.1">
    <property type="nucleotide sequence ID" value="NZ_KE356561.1"/>
</dbReference>
<evidence type="ECO:0000313" key="2">
    <source>
        <dbReference type="Proteomes" id="UP000030710"/>
    </source>
</evidence>
<dbReference type="Proteomes" id="UP000030710">
    <property type="component" value="Unassembled WGS sequence"/>
</dbReference>
<name>U1PKH4_9EURY</name>
<dbReference type="EMBL" id="KE356561">
    <property type="protein sequence ID" value="ERG94187.1"/>
    <property type="molecule type" value="Genomic_DNA"/>
</dbReference>
<sequence length="56" mass="6189">MPRPSVSEEAKAQLEAVVEERADVPAHHLTFEQQVPFVLTELEKESNQNDSGGLLS</sequence>
<evidence type="ECO:0000313" key="1">
    <source>
        <dbReference type="EMBL" id="ERG94187.1"/>
    </source>
</evidence>
<reference evidence="1 2" key="1">
    <citation type="journal article" date="2013" name="PLoS ONE">
        <title>Assembly-driven community genomics of a hypersaline microbial ecosystem.</title>
        <authorList>
            <person name="Podell S."/>
            <person name="Ugalde J.A."/>
            <person name="Narasingarao P."/>
            <person name="Banfield J.F."/>
            <person name="Heidelberg K.B."/>
            <person name="Allen E.E."/>
        </authorList>
    </citation>
    <scope>NUCLEOTIDE SEQUENCE [LARGE SCALE GENOMIC DNA]</scope>
    <source>
        <strain evidence="2">J07HQW2</strain>
    </source>
</reference>
<protein>
    <submittedName>
        <fullName evidence="1">Uncharacterized protein</fullName>
    </submittedName>
</protein>
<accession>U1PKH4</accession>
<gene>
    <name evidence="1" type="ORF">J07HQW2_00621</name>
</gene>